<evidence type="ECO:0000256" key="5">
    <source>
        <dbReference type="ARBA" id="ARBA00022617"/>
    </source>
</evidence>
<evidence type="ECO:0000256" key="3">
    <source>
        <dbReference type="ARBA" id="ARBA00022448"/>
    </source>
</evidence>
<feature type="transmembrane region" description="Helical" evidence="13">
    <location>
        <begin position="49"/>
        <end position="69"/>
    </location>
</feature>
<evidence type="ECO:0000256" key="4">
    <source>
        <dbReference type="ARBA" id="ARBA00022475"/>
    </source>
</evidence>
<evidence type="ECO:0000256" key="6">
    <source>
        <dbReference type="ARBA" id="ARBA00022692"/>
    </source>
</evidence>
<dbReference type="EMBL" id="JBHRYD010000001">
    <property type="protein sequence ID" value="MFC3703635.1"/>
    <property type="molecule type" value="Genomic_DNA"/>
</dbReference>
<protein>
    <submittedName>
        <fullName evidence="15">Cytochrome b</fullName>
    </submittedName>
</protein>
<evidence type="ECO:0000256" key="13">
    <source>
        <dbReference type="SAM" id="Phobius"/>
    </source>
</evidence>
<keyword evidence="6 13" id="KW-0812">Transmembrane</keyword>
<dbReference type="InterPro" id="IPR016174">
    <property type="entry name" value="Di-haem_cyt_TM"/>
</dbReference>
<sequence length="176" mass="19009">MKSRPDQYGSVAVTMHWLSAIAILVLLGSGFGAAMTIDPAIKIMLLQLHVPLAIIVLALTLARIAWWLLADRKPAPIAGTPAWQEALARFTHRLLYLVLVIMLASGIGLLAMSGAGSILLSGAGTLPDFTQFPPRMAHGLGAFALIALLAAHVGAALYHHLVRRDAIFRRMWYGRQ</sequence>
<comment type="cofactor">
    <cofactor evidence="1">
        <name>heme b</name>
        <dbReference type="ChEBI" id="CHEBI:60344"/>
    </cofactor>
</comment>
<dbReference type="Proteomes" id="UP001595613">
    <property type="component" value="Unassembled WGS sequence"/>
</dbReference>
<evidence type="ECO:0000256" key="9">
    <source>
        <dbReference type="ARBA" id="ARBA00022989"/>
    </source>
</evidence>
<keyword evidence="16" id="KW-1185">Reference proteome</keyword>
<keyword evidence="10" id="KW-0408">Iron</keyword>
<keyword evidence="5" id="KW-0349">Heme</keyword>
<accession>A0ABV7WWH8</accession>
<evidence type="ECO:0000256" key="1">
    <source>
        <dbReference type="ARBA" id="ARBA00001970"/>
    </source>
</evidence>
<dbReference type="RefSeq" id="WP_380094584.1">
    <property type="nucleotide sequence ID" value="NZ_JBHRYD010000001.1"/>
</dbReference>
<evidence type="ECO:0000256" key="2">
    <source>
        <dbReference type="ARBA" id="ARBA00004651"/>
    </source>
</evidence>
<dbReference type="SUPFAM" id="SSF81342">
    <property type="entry name" value="Transmembrane di-heme cytochromes"/>
    <property type="match status" value="1"/>
</dbReference>
<evidence type="ECO:0000256" key="7">
    <source>
        <dbReference type="ARBA" id="ARBA00022723"/>
    </source>
</evidence>
<evidence type="ECO:0000256" key="8">
    <source>
        <dbReference type="ARBA" id="ARBA00022982"/>
    </source>
</evidence>
<feature type="transmembrane region" description="Helical" evidence="13">
    <location>
        <begin position="140"/>
        <end position="161"/>
    </location>
</feature>
<keyword evidence="11 13" id="KW-0472">Membrane</keyword>
<dbReference type="Pfam" id="PF01292">
    <property type="entry name" value="Ni_hydr_CYTB"/>
    <property type="match status" value="1"/>
</dbReference>
<keyword evidence="3" id="KW-0813">Transport</keyword>
<evidence type="ECO:0000256" key="10">
    <source>
        <dbReference type="ARBA" id="ARBA00023004"/>
    </source>
</evidence>
<evidence type="ECO:0000256" key="12">
    <source>
        <dbReference type="ARBA" id="ARBA00037975"/>
    </source>
</evidence>
<comment type="similarity">
    <text evidence="12">Belongs to the cytochrome b561 family.</text>
</comment>
<keyword evidence="4" id="KW-1003">Cell membrane</keyword>
<gene>
    <name evidence="15" type="ORF">ACFOOL_02545</name>
</gene>
<comment type="subcellular location">
    <subcellularLocation>
        <location evidence="2">Cell membrane</location>
        <topology evidence="2">Multi-pass membrane protein</topology>
    </subcellularLocation>
</comment>
<evidence type="ECO:0000259" key="14">
    <source>
        <dbReference type="Pfam" id="PF01292"/>
    </source>
</evidence>
<evidence type="ECO:0000313" key="15">
    <source>
        <dbReference type="EMBL" id="MFC3703635.1"/>
    </source>
</evidence>
<keyword evidence="8" id="KW-0249">Electron transport</keyword>
<keyword evidence="9 13" id="KW-1133">Transmembrane helix</keyword>
<dbReference type="PANTHER" id="PTHR30529">
    <property type="entry name" value="CYTOCHROME B561"/>
    <property type="match status" value="1"/>
</dbReference>
<feature type="domain" description="Cytochrome b561 bacterial/Ni-hydrogenase" evidence="14">
    <location>
        <begin position="8"/>
        <end position="174"/>
    </location>
</feature>
<keyword evidence="7" id="KW-0479">Metal-binding</keyword>
<dbReference type="PANTHER" id="PTHR30529:SF1">
    <property type="entry name" value="CYTOCHROME B561 HOMOLOG 2"/>
    <property type="match status" value="1"/>
</dbReference>
<dbReference type="InterPro" id="IPR011577">
    <property type="entry name" value="Cyt_b561_bac/Ni-Hgenase"/>
</dbReference>
<reference evidence="16" key="1">
    <citation type="journal article" date="2019" name="Int. J. Syst. Evol. Microbiol.">
        <title>The Global Catalogue of Microorganisms (GCM) 10K type strain sequencing project: providing services to taxonomists for standard genome sequencing and annotation.</title>
        <authorList>
            <consortium name="The Broad Institute Genomics Platform"/>
            <consortium name="The Broad Institute Genome Sequencing Center for Infectious Disease"/>
            <person name="Wu L."/>
            <person name="Ma J."/>
        </authorList>
    </citation>
    <scope>NUCLEOTIDE SEQUENCE [LARGE SCALE GENOMIC DNA]</scope>
    <source>
        <strain evidence="16">KCTC 42281</strain>
    </source>
</reference>
<evidence type="ECO:0000313" key="16">
    <source>
        <dbReference type="Proteomes" id="UP001595613"/>
    </source>
</evidence>
<name>A0ABV7WWH8_9HYPH</name>
<comment type="caution">
    <text evidence="15">The sequence shown here is derived from an EMBL/GenBank/DDBJ whole genome shotgun (WGS) entry which is preliminary data.</text>
</comment>
<dbReference type="InterPro" id="IPR052168">
    <property type="entry name" value="Cytochrome_b561_oxidase"/>
</dbReference>
<feature type="transmembrane region" description="Helical" evidence="13">
    <location>
        <begin position="12"/>
        <end position="37"/>
    </location>
</feature>
<evidence type="ECO:0000256" key="11">
    <source>
        <dbReference type="ARBA" id="ARBA00023136"/>
    </source>
</evidence>
<organism evidence="15 16">
    <name type="scientific">Devosia honganensis</name>
    <dbReference type="NCBI Taxonomy" id="1610527"/>
    <lineage>
        <taxon>Bacteria</taxon>
        <taxon>Pseudomonadati</taxon>
        <taxon>Pseudomonadota</taxon>
        <taxon>Alphaproteobacteria</taxon>
        <taxon>Hyphomicrobiales</taxon>
        <taxon>Devosiaceae</taxon>
        <taxon>Devosia</taxon>
    </lineage>
</organism>
<feature type="transmembrane region" description="Helical" evidence="13">
    <location>
        <begin position="94"/>
        <end position="120"/>
    </location>
</feature>
<proteinExistence type="inferred from homology"/>